<reference evidence="1 2" key="1">
    <citation type="submission" date="2010-01" db="EMBL/GenBank/DDBJ databases">
        <title>The complete genome of Thermobispora bispora DSM 43833.</title>
        <authorList>
            <consortium name="US DOE Joint Genome Institute (JGI-PGF)"/>
            <person name="Lucas S."/>
            <person name="Copeland A."/>
            <person name="Lapidus A."/>
            <person name="Glavina del Rio T."/>
            <person name="Dalin E."/>
            <person name="Tice H."/>
            <person name="Bruce D."/>
            <person name="Goodwin L."/>
            <person name="Pitluck S."/>
            <person name="Kyrpides N."/>
            <person name="Mavromatis K."/>
            <person name="Ivanova N."/>
            <person name="Mikhailova N."/>
            <person name="Chertkov O."/>
            <person name="Brettin T."/>
            <person name="Detter J.C."/>
            <person name="Han C."/>
            <person name="Larimer F."/>
            <person name="Land M."/>
            <person name="Hauser L."/>
            <person name="Markowitz V."/>
            <person name="Cheng J.-F."/>
            <person name="Hugenholtz P."/>
            <person name="Woyke T."/>
            <person name="Wu D."/>
            <person name="Jando M."/>
            <person name="Schneider S."/>
            <person name="Klenk H.-P."/>
            <person name="Eisen J.A."/>
        </authorList>
    </citation>
    <scope>NUCLEOTIDE SEQUENCE [LARGE SCALE GENOMIC DNA]</scope>
    <source>
        <strain evidence="2">ATCC 19993 / DSM 43833 / CBS 139.67 / JCM 10125 / KCTC 9307 / NBRC 14880 / R51</strain>
    </source>
</reference>
<protein>
    <submittedName>
        <fullName evidence="1">Uncharacterized protein</fullName>
    </submittedName>
</protein>
<accession>D6Y3I2</accession>
<organism evidence="1 2">
    <name type="scientific">Thermobispora bispora (strain ATCC 19993 / DSM 43833 / CBS 139.67 / JCM 10125 / KCTC 9307 / NBRC 14880 / R51)</name>
    <dbReference type="NCBI Taxonomy" id="469371"/>
    <lineage>
        <taxon>Bacteria</taxon>
        <taxon>Bacillati</taxon>
        <taxon>Actinomycetota</taxon>
        <taxon>Actinomycetes</taxon>
        <taxon>Streptosporangiales</taxon>
        <taxon>Streptosporangiaceae</taxon>
        <taxon>Thermobispora</taxon>
    </lineage>
</organism>
<proteinExistence type="predicted"/>
<keyword evidence="2" id="KW-1185">Reference proteome</keyword>
<sequence length="33" mass="3609">MTEANCNPYATVKAAAEPGAIVNVRFHRVCEDM</sequence>
<dbReference type="HOGENOM" id="CLU_3384260_0_0_11"/>
<dbReference type="KEGG" id="tbi:Tbis_0280"/>
<dbReference type="Proteomes" id="UP000006640">
    <property type="component" value="Chromosome"/>
</dbReference>
<dbReference type="AlphaFoldDB" id="D6Y3I2"/>
<evidence type="ECO:0000313" key="2">
    <source>
        <dbReference type="Proteomes" id="UP000006640"/>
    </source>
</evidence>
<evidence type="ECO:0000313" key="1">
    <source>
        <dbReference type="EMBL" id="ADG87011.1"/>
    </source>
</evidence>
<name>D6Y3I2_THEBD</name>
<dbReference type="EMBL" id="CP001874">
    <property type="protein sequence ID" value="ADG87011.1"/>
    <property type="molecule type" value="Genomic_DNA"/>
</dbReference>
<gene>
    <name evidence="1" type="ordered locus">Tbis_0280</name>
</gene>